<evidence type="ECO:0000256" key="7">
    <source>
        <dbReference type="PROSITE-ProRule" id="PRU00646"/>
    </source>
</evidence>
<evidence type="ECO:0000256" key="5">
    <source>
        <dbReference type="ARBA" id="ARBA00022927"/>
    </source>
</evidence>
<keyword evidence="3 7" id="KW-0813">Transport</keyword>
<dbReference type="PANTHER" id="PTHR13678">
    <property type="entry name" value="VACUOLAR PROTEIN SORTING-ASSOCIATED PROTEIN 37"/>
    <property type="match status" value="1"/>
</dbReference>
<comment type="subcellular location">
    <subcellularLocation>
        <location evidence="1">Late endosome membrane</location>
        <topology evidence="1">Peripheral membrane protein</topology>
    </subcellularLocation>
</comment>
<dbReference type="PANTHER" id="PTHR13678:SF25">
    <property type="entry name" value="EG:115C2.5 PROTEIN"/>
    <property type="match status" value="1"/>
</dbReference>
<dbReference type="EMBL" id="JASPKZ010000023">
    <property type="protein sequence ID" value="KAJ9601318.1"/>
    <property type="molecule type" value="Genomic_DNA"/>
</dbReference>
<evidence type="ECO:0000256" key="3">
    <source>
        <dbReference type="ARBA" id="ARBA00022448"/>
    </source>
</evidence>
<reference evidence="10" key="1">
    <citation type="journal article" date="2023" name="IScience">
        <title>Live-bearing cockroach genome reveals convergent evolutionary mechanisms linked to viviparity in insects and beyond.</title>
        <authorList>
            <person name="Fouks B."/>
            <person name="Harrison M.C."/>
            <person name="Mikhailova A.A."/>
            <person name="Marchal E."/>
            <person name="English S."/>
            <person name="Carruthers M."/>
            <person name="Jennings E.C."/>
            <person name="Chiamaka E.L."/>
            <person name="Frigard R.A."/>
            <person name="Pippel M."/>
            <person name="Attardo G.M."/>
            <person name="Benoit J.B."/>
            <person name="Bornberg-Bauer E."/>
            <person name="Tobe S.S."/>
        </authorList>
    </citation>
    <scope>NUCLEOTIDE SEQUENCE</scope>
    <source>
        <strain evidence="10">Stay&amp;Tobe</strain>
    </source>
</reference>
<dbReference type="CDD" id="cd11685">
    <property type="entry name" value="UEV_TSG101-like"/>
    <property type="match status" value="1"/>
</dbReference>
<comment type="caution">
    <text evidence="10">The sequence shown here is derived from an EMBL/GenBank/DDBJ whole genome shotgun (WGS) entry which is preliminary data.</text>
</comment>
<keyword evidence="4" id="KW-0967">Endosome</keyword>
<dbReference type="Proteomes" id="UP001233999">
    <property type="component" value="Unassembled WGS sequence"/>
</dbReference>
<keyword evidence="8" id="KW-0175">Coiled coil</keyword>
<keyword evidence="5 7" id="KW-0653">Protein transport</keyword>
<dbReference type="GO" id="GO:0043162">
    <property type="term" value="P:ubiquitin-dependent protein catabolic process via the multivesicular body sorting pathway"/>
    <property type="evidence" value="ECO:0007669"/>
    <property type="project" value="TreeGrafter"/>
</dbReference>
<dbReference type="SUPFAM" id="SSF140111">
    <property type="entry name" value="Endosomal sorting complex assembly domain"/>
    <property type="match status" value="1"/>
</dbReference>
<organism evidence="10 11">
    <name type="scientific">Diploptera punctata</name>
    <name type="common">Pacific beetle cockroach</name>
    <dbReference type="NCBI Taxonomy" id="6984"/>
    <lineage>
        <taxon>Eukaryota</taxon>
        <taxon>Metazoa</taxon>
        <taxon>Ecdysozoa</taxon>
        <taxon>Arthropoda</taxon>
        <taxon>Hexapoda</taxon>
        <taxon>Insecta</taxon>
        <taxon>Pterygota</taxon>
        <taxon>Neoptera</taxon>
        <taxon>Polyneoptera</taxon>
        <taxon>Dictyoptera</taxon>
        <taxon>Blattodea</taxon>
        <taxon>Blaberoidea</taxon>
        <taxon>Blaberidae</taxon>
        <taxon>Diplopterinae</taxon>
        <taxon>Diploptera</taxon>
    </lineage>
</organism>
<evidence type="ECO:0000256" key="6">
    <source>
        <dbReference type="ARBA" id="ARBA00025010"/>
    </source>
</evidence>
<dbReference type="InterPro" id="IPR037202">
    <property type="entry name" value="ESCRT_assembly_dom"/>
</dbReference>
<evidence type="ECO:0000259" key="9">
    <source>
        <dbReference type="PROSITE" id="PS51314"/>
    </source>
</evidence>
<evidence type="ECO:0000256" key="2">
    <source>
        <dbReference type="ARBA" id="ARBA00007617"/>
    </source>
</evidence>
<evidence type="ECO:0000256" key="4">
    <source>
        <dbReference type="ARBA" id="ARBA00022753"/>
    </source>
</evidence>
<dbReference type="Pfam" id="PF07200">
    <property type="entry name" value="Mod_r"/>
    <property type="match status" value="1"/>
</dbReference>
<comment type="function">
    <text evidence="6">Component of the ESCRT-I complex, a regulator of vesicular trafficking process. Required for the sorting of endocytic ubiquitinated cargos into multivesicular bodies. May be involved in cell growth and differentiation.</text>
</comment>
<evidence type="ECO:0000256" key="1">
    <source>
        <dbReference type="ARBA" id="ARBA00004633"/>
    </source>
</evidence>
<dbReference type="GO" id="GO:0006612">
    <property type="term" value="P:protein targeting to membrane"/>
    <property type="evidence" value="ECO:0007669"/>
    <property type="project" value="TreeGrafter"/>
</dbReference>
<dbReference type="Gene3D" id="1.10.287.660">
    <property type="entry name" value="Helix hairpin bin"/>
    <property type="match status" value="1"/>
</dbReference>
<dbReference type="InterPro" id="IPR029012">
    <property type="entry name" value="Helix_hairpin_bin_sf"/>
</dbReference>
<gene>
    <name evidence="10" type="ORF">L9F63_000540</name>
</gene>
<dbReference type="GO" id="GO:0000813">
    <property type="term" value="C:ESCRT I complex"/>
    <property type="evidence" value="ECO:0007669"/>
    <property type="project" value="UniProtKB-ARBA"/>
</dbReference>
<dbReference type="GO" id="GO:0006623">
    <property type="term" value="P:protein targeting to vacuole"/>
    <property type="evidence" value="ECO:0007669"/>
    <property type="project" value="TreeGrafter"/>
</dbReference>
<dbReference type="GO" id="GO:0031902">
    <property type="term" value="C:late endosome membrane"/>
    <property type="evidence" value="ECO:0007669"/>
    <property type="project" value="UniProtKB-SubCell"/>
</dbReference>
<protein>
    <recommendedName>
        <fullName evidence="9">VPS37 C-terminal domain-containing protein</fullName>
    </recommendedName>
</protein>
<evidence type="ECO:0000313" key="11">
    <source>
        <dbReference type="Proteomes" id="UP001233999"/>
    </source>
</evidence>
<reference evidence="10" key="2">
    <citation type="submission" date="2023-05" db="EMBL/GenBank/DDBJ databases">
        <authorList>
            <person name="Fouks B."/>
        </authorList>
    </citation>
    <scope>NUCLEOTIDE SEQUENCE</scope>
    <source>
        <strain evidence="10">Stay&amp;Tobe</strain>
        <tissue evidence="10">Testes</tissue>
    </source>
</reference>
<name>A0AAD8ESM0_DIPPU</name>
<dbReference type="InterPro" id="IPR009851">
    <property type="entry name" value="Mod_r"/>
</dbReference>
<evidence type="ECO:0000313" key="10">
    <source>
        <dbReference type="EMBL" id="KAJ9601318.1"/>
    </source>
</evidence>
<keyword evidence="11" id="KW-1185">Reference proteome</keyword>
<proteinExistence type="inferred from homology"/>
<sequence>MLSRIFRDSENSAVNRKRQIDTLKVFNDNVIEIEEDAEYRVEFSAGGRDMAIIVSLSPEFPLEKPVLKVTPDIDHPWISESNEIVSAPGLLNFTVHSDLGRVVQAIIREFERSPPPIVGETNVVSASPAQPRVLQEACSSGRTSPVTMYRVEFLEMLEMSNEELEQLKENEDLLDEFISKLGIMQKQNKALEDMITRNEQLAKENLSKQPHLETLSNTVASKLETVADLKATYDKLSCKYQQLADNYTPSNIKESMKLAAMRSDEESEKIAERFLSGKDSVDQFVNKYVQKRMISQIRKTKEEKLGNQLNELQRAGY</sequence>
<dbReference type="PROSITE" id="PS51314">
    <property type="entry name" value="VPS37_C"/>
    <property type="match status" value="1"/>
</dbReference>
<dbReference type="AlphaFoldDB" id="A0AAD8ESM0"/>
<feature type="coiled-coil region" evidence="8">
    <location>
        <begin position="150"/>
        <end position="246"/>
    </location>
</feature>
<feature type="domain" description="VPS37 C-terminal" evidence="9">
    <location>
        <begin position="230"/>
        <end position="317"/>
    </location>
</feature>
<evidence type="ECO:0000256" key="8">
    <source>
        <dbReference type="SAM" id="Coils"/>
    </source>
</evidence>
<comment type="similarity">
    <text evidence="2">Belongs to the VPS37 family.</text>
</comment>
<accession>A0AAD8ESM0</accession>